<feature type="transmembrane region" description="Helical" evidence="6">
    <location>
        <begin position="313"/>
        <end position="335"/>
    </location>
</feature>
<evidence type="ECO:0000256" key="3">
    <source>
        <dbReference type="ARBA" id="ARBA00022692"/>
    </source>
</evidence>
<dbReference type="Gene3D" id="1.20.1250.20">
    <property type="entry name" value="MFS general substrate transporter like domains"/>
    <property type="match status" value="1"/>
</dbReference>
<dbReference type="InterPro" id="IPR005829">
    <property type="entry name" value="Sugar_transporter_CS"/>
</dbReference>
<name>A0A6G1HEV0_9PEZI</name>
<dbReference type="GO" id="GO:0005886">
    <property type="term" value="C:plasma membrane"/>
    <property type="evidence" value="ECO:0007669"/>
    <property type="project" value="TreeGrafter"/>
</dbReference>
<dbReference type="PANTHER" id="PTHR23501:SF109">
    <property type="entry name" value="MAJOR FACILITATOR SUPERFAMILY (MFS) PROFILE DOMAIN-CONTAINING PROTEIN-RELATED"/>
    <property type="match status" value="1"/>
</dbReference>
<dbReference type="AlphaFoldDB" id="A0A6G1HEV0"/>
<dbReference type="OrthoDB" id="4161376at2759"/>
<evidence type="ECO:0000256" key="4">
    <source>
        <dbReference type="ARBA" id="ARBA00022989"/>
    </source>
</evidence>
<evidence type="ECO:0000256" key="2">
    <source>
        <dbReference type="ARBA" id="ARBA00022448"/>
    </source>
</evidence>
<dbReference type="Proteomes" id="UP000800041">
    <property type="component" value="Unassembled WGS sequence"/>
</dbReference>
<accession>A0A6G1HEV0</accession>
<proteinExistence type="predicted"/>
<feature type="transmembrane region" description="Helical" evidence="6">
    <location>
        <begin position="406"/>
        <end position="429"/>
    </location>
</feature>
<dbReference type="PROSITE" id="PS50850">
    <property type="entry name" value="MFS"/>
    <property type="match status" value="1"/>
</dbReference>
<feature type="transmembrane region" description="Helical" evidence="6">
    <location>
        <begin position="525"/>
        <end position="545"/>
    </location>
</feature>
<dbReference type="EMBL" id="ML977139">
    <property type="protein sequence ID" value="KAF1991550.1"/>
    <property type="molecule type" value="Genomic_DNA"/>
</dbReference>
<keyword evidence="4 6" id="KW-1133">Transmembrane helix</keyword>
<dbReference type="Pfam" id="PF06609">
    <property type="entry name" value="TRI12"/>
    <property type="match status" value="1"/>
</dbReference>
<gene>
    <name evidence="8" type="ORF">K402DRAFT_346304</name>
</gene>
<keyword evidence="3 6" id="KW-0812">Transmembrane</keyword>
<dbReference type="InterPro" id="IPR010573">
    <property type="entry name" value="MFS_Str1/Tri12-like"/>
</dbReference>
<feature type="transmembrane region" description="Helical" evidence="6">
    <location>
        <begin position="79"/>
        <end position="97"/>
    </location>
</feature>
<dbReference type="CDD" id="cd06179">
    <property type="entry name" value="MFS_TRI12_like"/>
    <property type="match status" value="1"/>
</dbReference>
<reference evidence="8" key="1">
    <citation type="journal article" date="2020" name="Stud. Mycol.">
        <title>101 Dothideomycetes genomes: a test case for predicting lifestyles and emergence of pathogens.</title>
        <authorList>
            <person name="Haridas S."/>
            <person name="Albert R."/>
            <person name="Binder M."/>
            <person name="Bloem J."/>
            <person name="Labutti K."/>
            <person name="Salamov A."/>
            <person name="Andreopoulos B."/>
            <person name="Baker S."/>
            <person name="Barry K."/>
            <person name="Bills G."/>
            <person name="Bluhm B."/>
            <person name="Cannon C."/>
            <person name="Castanera R."/>
            <person name="Culley D."/>
            <person name="Daum C."/>
            <person name="Ezra D."/>
            <person name="Gonzalez J."/>
            <person name="Henrissat B."/>
            <person name="Kuo A."/>
            <person name="Liang C."/>
            <person name="Lipzen A."/>
            <person name="Lutzoni F."/>
            <person name="Magnuson J."/>
            <person name="Mondo S."/>
            <person name="Nolan M."/>
            <person name="Ohm R."/>
            <person name="Pangilinan J."/>
            <person name="Park H.-J."/>
            <person name="Ramirez L."/>
            <person name="Alfaro M."/>
            <person name="Sun H."/>
            <person name="Tritt A."/>
            <person name="Yoshinaga Y."/>
            <person name="Zwiers L.-H."/>
            <person name="Turgeon B."/>
            <person name="Goodwin S."/>
            <person name="Spatafora J."/>
            <person name="Crous P."/>
            <person name="Grigoriev I."/>
        </authorList>
    </citation>
    <scope>NUCLEOTIDE SEQUENCE</scope>
    <source>
        <strain evidence="8">CBS 113979</strain>
    </source>
</reference>
<feature type="transmembrane region" description="Helical" evidence="6">
    <location>
        <begin position="273"/>
        <end position="293"/>
    </location>
</feature>
<evidence type="ECO:0000256" key="1">
    <source>
        <dbReference type="ARBA" id="ARBA00004141"/>
    </source>
</evidence>
<feature type="transmembrane region" description="Helical" evidence="6">
    <location>
        <begin position="109"/>
        <end position="130"/>
    </location>
</feature>
<feature type="transmembrane region" description="Helical" evidence="6">
    <location>
        <begin position="435"/>
        <end position="457"/>
    </location>
</feature>
<feature type="transmembrane region" description="Helical" evidence="6">
    <location>
        <begin position="375"/>
        <end position="394"/>
    </location>
</feature>
<dbReference type="SUPFAM" id="SSF103473">
    <property type="entry name" value="MFS general substrate transporter"/>
    <property type="match status" value="2"/>
</dbReference>
<keyword evidence="5 6" id="KW-0472">Membrane</keyword>
<organism evidence="8 9">
    <name type="scientific">Aulographum hederae CBS 113979</name>
    <dbReference type="NCBI Taxonomy" id="1176131"/>
    <lineage>
        <taxon>Eukaryota</taxon>
        <taxon>Fungi</taxon>
        <taxon>Dikarya</taxon>
        <taxon>Ascomycota</taxon>
        <taxon>Pezizomycotina</taxon>
        <taxon>Dothideomycetes</taxon>
        <taxon>Pleosporomycetidae</taxon>
        <taxon>Aulographales</taxon>
        <taxon>Aulographaceae</taxon>
    </lineage>
</organism>
<dbReference type="PANTHER" id="PTHR23501">
    <property type="entry name" value="MAJOR FACILITATOR SUPERFAMILY"/>
    <property type="match status" value="1"/>
</dbReference>
<dbReference type="InterPro" id="IPR020846">
    <property type="entry name" value="MFS_dom"/>
</dbReference>
<evidence type="ECO:0000256" key="6">
    <source>
        <dbReference type="SAM" id="Phobius"/>
    </source>
</evidence>
<feature type="transmembrane region" description="Helical" evidence="6">
    <location>
        <begin position="242"/>
        <end position="261"/>
    </location>
</feature>
<evidence type="ECO:0000259" key="7">
    <source>
        <dbReference type="PROSITE" id="PS50850"/>
    </source>
</evidence>
<keyword evidence="2" id="KW-0813">Transport</keyword>
<dbReference type="GO" id="GO:0022857">
    <property type="term" value="F:transmembrane transporter activity"/>
    <property type="evidence" value="ECO:0007669"/>
    <property type="project" value="InterPro"/>
</dbReference>
<evidence type="ECO:0000256" key="5">
    <source>
        <dbReference type="ARBA" id="ARBA00023136"/>
    </source>
</evidence>
<feature type="domain" description="Major facilitator superfamily (MFS) profile" evidence="7">
    <location>
        <begin position="44"/>
        <end position="550"/>
    </location>
</feature>
<dbReference type="InterPro" id="IPR053791">
    <property type="entry name" value="MFS_Tri12-like"/>
</dbReference>
<feature type="transmembrane region" description="Helical" evidence="6">
    <location>
        <begin position="169"/>
        <end position="189"/>
    </location>
</feature>
<feature type="transmembrane region" description="Helical" evidence="6">
    <location>
        <begin position="198"/>
        <end position="217"/>
    </location>
</feature>
<dbReference type="PROSITE" id="PS00216">
    <property type="entry name" value="SUGAR_TRANSPORT_1"/>
    <property type="match status" value="1"/>
</dbReference>
<dbReference type="InterPro" id="IPR036259">
    <property type="entry name" value="MFS_trans_sf"/>
</dbReference>
<evidence type="ECO:0000313" key="9">
    <source>
        <dbReference type="Proteomes" id="UP000800041"/>
    </source>
</evidence>
<feature type="transmembrane region" description="Helical" evidence="6">
    <location>
        <begin position="40"/>
        <end position="59"/>
    </location>
</feature>
<sequence length="582" mass="62190">MQSTDQRREHNSGLHHDHIAQEALGGTSEDLGATYFKSPAFLGTLSASCLAQISSYLGWVLPSNTLALIDADIGPSPNTIWVAVAWTTGMAIGSTLVGRLSDIFGRRWFIMGCCMLAMIANIIGASAQSIDMLIATNALNGLASAGQLSFNTIMGELVTNKNRGPVNSLVLFTSLPFAVFGPPVARAFYENTDLRWRWCYILGIIVNALAIALYFFLYHPPTYEMLHVGGKSRLKQVKSLDWLGIALFTTGLTLFLIGLNWGGSSYSWSSGHVLGALLSGFATLALFCVWESYTTLDYPLMPMRLFRNIKSDAVIACASVGSMIYYSMTVIWPNMISSLFTTDVQEVGWLSCAVGGGMLLGQLAGGFGIRFIPRMKIQMLAASVIVVGFVAALASSNASTRGRTIAFLLIGSMAVGYVENLTLSAIALLWDPEDIGLIGGTLAVIRTSAGAIATSMYSSILASQSNKNIPNYVGPAAVNAGLPESSVADLLSRVSTGAFDGVPGITAGVTEAVGVALKRAYSESYMVVFLCTLPFGVILLISAVICPNVEDYLTSDVARKLHKPGQEKNEVVRKEIVDDEDV</sequence>
<keyword evidence="9" id="KW-1185">Reference proteome</keyword>
<evidence type="ECO:0000313" key="8">
    <source>
        <dbReference type="EMBL" id="KAF1991550.1"/>
    </source>
</evidence>
<comment type="subcellular location">
    <subcellularLocation>
        <location evidence="1">Membrane</location>
        <topology evidence="1">Multi-pass membrane protein</topology>
    </subcellularLocation>
</comment>
<feature type="transmembrane region" description="Helical" evidence="6">
    <location>
        <begin position="347"/>
        <end position="369"/>
    </location>
</feature>
<protein>
    <submittedName>
        <fullName evidence="8">Fungal trichothecene efflux pump</fullName>
    </submittedName>
</protein>